<dbReference type="EMBL" id="LAOF01000001">
    <property type="protein sequence ID" value="KJV85497.1"/>
    <property type="molecule type" value="Genomic_DNA"/>
</dbReference>
<dbReference type="Proteomes" id="UP000033622">
    <property type="component" value="Unassembled WGS sequence"/>
</dbReference>
<dbReference type="AlphaFoldDB" id="A0A0F3PZQ9"/>
<comment type="caution">
    <text evidence="1">The sequence shown here is derived from an EMBL/GenBank/DDBJ whole genome shotgun (WGS) entry which is preliminary data.</text>
</comment>
<name>A0A0F3PZQ9_ANAPH</name>
<protein>
    <submittedName>
        <fullName evidence="1">Uncharacterized protein</fullName>
    </submittedName>
</protein>
<proteinExistence type="predicted"/>
<evidence type="ECO:0000313" key="2">
    <source>
        <dbReference type="Proteomes" id="UP000033622"/>
    </source>
</evidence>
<accession>A0A0F3PZQ9</accession>
<gene>
    <name evidence="1" type="ORF">APHWI1_0426</name>
</gene>
<reference evidence="1 2" key="1">
    <citation type="submission" date="2015-01" db="EMBL/GenBank/DDBJ databases">
        <title>Genome Sequencing of Rickettsiales.</title>
        <authorList>
            <person name="Daugherty S.C."/>
            <person name="Su Q."/>
            <person name="Abolude K."/>
            <person name="Beier-Sexton M."/>
            <person name="Carlyon J.A."/>
            <person name="Carter R."/>
            <person name="Day N.P."/>
            <person name="Dumler S.J."/>
            <person name="Dyachenko V."/>
            <person name="Godinez A."/>
            <person name="Kurtti T.J."/>
            <person name="Lichay M."/>
            <person name="Mullins K.E."/>
            <person name="Ott S."/>
            <person name="Pappas-Brown V."/>
            <person name="Paris D.H."/>
            <person name="Patel P."/>
            <person name="Richards A.L."/>
            <person name="Sadzewicz L."/>
            <person name="Sears K."/>
            <person name="Seidman D."/>
            <person name="Sengamalay N."/>
            <person name="Stenos J."/>
            <person name="Tallon L.J."/>
            <person name="Vincent G."/>
            <person name="Fraser C.M."/>
            <person name="Munderloh U."/>
            <person name="Dunning-Hotopp J.C."/>
        </authorList>
    </citation>
    <scope>NUCLEOTIDE SEQUENCE [LARGE SCALE GENOMIC DNA]</scope>
    <source>
        <strain evidence="1 2">ApWI1</strain>
    </source>
</reference>
<evidence type="ECO:0000313" key="1">
    <source>
        <dbReference type="EMBL" id="KJV85497.1"/>
    </source>
</evidence>
<organism evidence="1 2">
    <name type="scientific">Anaplasma phagocytophilum str. ApWI1</name>
    <dbReference type="NCBI Taxonomy" id="1359155"/>
    <lineage>
        <taxon>Bacteria</taxon>
        <taxon>Pseudomonadati</taxon>
        <taxon>Pseudomonadota</taxon>
        <taxon>Alphaproteobacteria</taxon>
        <taxon>Rickettsiales</taxon>
        <taxon>Anaplasmataceae</taxon>
        <taxon>Anaplasma</taxon>
        <taxon>phagocytophilum group</taxon>
    </lineage>
</organism>
<sequence>MQMVIKAHVIAAPAAAAPSKGAVKQRAAVAQVPSILLEAEEPKELRRVPYDFDDASLVEEAAPVTVFQIVLLVPAHVPANSFAVDFTPSTISKIEQAIFSAVCEP</sequence>